<proteinExistence type="predicted"/>
<protein>
    <submittedName>
        <fullName evidence="1">Uncharacterized protein</fullName>
    </submittedName>
</protein>
<sequence length="126" mass="13939">MTTPNPESLNNIIAKIKDDVGKIVETVKKLPAEHEQRKHLPNWLQPIHTTFNSIQPVKLTGDGKDLENLNKALGPCLDAAIELTNIVVYEREGKNGKDATAVTKDLLQGTINVAEDPYSSQRKSRV</sequence>
<gene>
    <name evidence="1" type="ORF">PPNO1_LOCUS3465</name>
</gene>
<organism evidence="1 2">
    <name type="scientific">Parascedosporium putredinis</name>
    <dbReference type="NCBI Taxonomy" id="1442378"/>
    <lineage>
        <taxon>Eukaryota</taxon>
        <taxon>Fungi</taxon>
        <taxon>Dikarya</taxon>
        <taxon>Ascomycota</taxon>
        <taxon>Pezizomycotina</taxon>
        <taxon>Sordariomycetes</taxon>
        <taxon>Hypocreomycetidae</taxon>
        <taxon>Microascales</taxon>
        <taxon>Microascaceae</taxon>
        <taxon>Parascedosporium</taxon>
    </lineage>
</organism>
<reference evidence="1" key="1">
    <citation type="submission" date="2022-11" db="EMBL/GenBank/DDBJ databases">
        <authorList>
            <person name="Scott C."/>
            <person name="Bruce N."/>
        </authorList>
    </citation>
    <scope>NUCLEOTIDE SEQUENCE</scope>
</reference>
<accession>A0A9P1M9V8</accession>
<dbReference type="EMBL" id="CALLCH030000009">
    <property type="protein sequence ID" value="CAI4213722.1"/>
    <property type="molecule type" value="Genomic_DNA"/>
</dbReference>
<dbReference type="Proteomes" id="UP000838763">
    <property type="component" value="Unassembled WGS sequence"/>
</dbReference>
<dbReference type="AlphaFoldDB" id="A0A9P1M9V8"/>
<keyword evidence="2" id="KW-1185">Reference proteome</keyword>
<evidence type="ECO:0000313" key="1">
    <source>
        <dbReference type="EMBL" id="CAI4213722.1"/>
    </source>
</evidence>
<evidence type="ECO:0000313" key="2">
    <source>
        <dbReference type="Proteomes" id="UP000838763"/>
    </source>
</evidence>
<name>A0A9P1M9V8_9PEZI</name>
<comment type="caution">
    <text evidence="1">The sequence shown here is derived from an EMBL/GenBank/DDBJ whole genome shotgun (WGS) entry which is preliminary data.</text>
</comment>